<feature type="region of interest" description="Disordered" evidence="1">
    <location>
        <begin position="569"/>
        <end position="597"/>
    </location>
</feature>
<keyword evidence="3" id="KW-1185">Reference proteome</keyword>
<feature type="compositionally biased region" description="Basic and acidic residues" evidence="1">
    <location>
        <begin position="454"/>
        <end position="463"/>
    </location>
</feature>
<feature type="compositionally biased region" description="Basic and acidic residues" evidence="1">
    <location>
        <begin position="499"/>
        <end position="513"/>
    </location>
</feature>
<feature type="compositionally biased region" description="Polar residues" evidence="1">
    <location>
        <begin position="259"/>
        <end position="272"/>
    </location>
</feature>
<feature type="compositionally biased region" description="Polar residues" evidence="1">
    <location>
        <begin position="581"/>
        <end position="591"/>
    </location>
</feature>
<feature type="compositionally biased region" description="Basic and acidic residues" evidence="1">
    <location>
        <begin position="242"/>
        <end position="257"/>
    </location>
</feature>
<accession>A0A2J7QQW4</accession>
<organism evidence="2 3">
    <name type="scientific">Cryptotermes secundus</name>
    <dbReference type="NCBI Taxonomy" id="105785"/>
    <lineage>
        <taxon>Eukaryota</taxon>
        <taxon>Metazoa</taxon>
        <taxon>Ecdysozoa</taxon>
        <taxon>Arthropoda</taxon>
        <taxon>Hexapoda</taxon>
        <taxon>Insecta</taxon>
        <taxon>Pterygota</taxon>
        <taxon>Neoptera</taxon>
        <taxon>Polyneoptera</taxon>
        <taxon>Dictyoptera</taxon>
        <taxon>Blattodea</taxon>
        <taxon>Blattoidea</taxon>
        <taxon>Termitoidae</taxon>
        <taxon>Kalotermitidae</taxon>
        <taxon>Cryptotermitinae</taxon>
        <taxon>Cryptotermes</taxon>
    </lineage>
</organism>
<evidence type="ECO:0000256" key="1">
    <source>
        <dbReference type="SAM" id="MobiDB-lite"/>
    </source>
</evidence>
<feature type="region of interest" description="Disordered" evidence="1">
    <location>
        <begin position="399"/>
        <end position="522"/>
    </location>
</feature>
<feature type="compositionally biased region" description="Polar residues" evidence="1">
    <location>
        <begin position="399"/>
        <end position="409"/>
    </location>
</feature>
<evidence type="ECO:0000313" key="2">
    <source>
        <dbReference type="EMBL" id="PNF30957.1"/>
    </source>
</evidence>
<feature type="compositionally biased region" description="Basic residues" evidence="1">
    <location>
        <begin position="746"/>
        <end position="763"/>
    </location>
</feature>
<reference evidence="2 3" key="1">
    <citation type="submission" date="2017-12" db="EMBL/GenBank/DDBJ databases">
        <title>Hemimetabolous genomes reveal molecular basis of termite eusociality.</title>
        <authorList>
            <person name="Harrison M.C."/>
            <person name="Jongepier E."/>
            <person name="Robertson H.M."/>
            <person name="Arning N."/>
            <person name="Bitard-Feildel T."/>
            <person name="Chao H."/>
            <person name="Childers C.P."/>
            <person name="Dinh H."/>
            <person name="Doddapaneni H."/>
            <person name="Dugan S."/>
            <person name="Gowin J."/>
            <person name="Greiner C."/>
            <person name="Han Y."/>
            <person name="Hu H."/>
            <person name="Hughes D.S.T."/>
            <person name="Huylmans A.-K."/>
            <person name="Kemena C."/>
            <person name="Kremer L.P.M."/>
            <person name="Lee S.L."/>
            <person name="Lopez-Ezquerra A."/>
            <person name="Mallet L."/>
            <person name="Monroy-Kuhn J.M."/>
            <person name="Moser A."/>
            <person name="Murali S.C."/>
            <person name="Muzny D.M."/>
            <person name="Otani S."/>
            <person name="Piulachs M.-D."/>
            <person name="Poelchau M."/>
            <person name="Qu J."/>
            <person name="Schaub F."/>
            <person name="Wada-Katsumata A."/>
            <person name="Worley K.C."/>
            <person name="Xie Q."/>
            <person name="Ylla G."/>
            <person name="Poulsen M."/>
            <person name="Gibbs R.A."/>
            <person name="Schal C."/>
            <person name="Richards S."/>
            <person name="Belles X."/>
            <person name="Korb J."/>
            <person name="Bornberg-Bauer E."/>
        </authorList>
    </citation>
    <scope>NUCLEOTIDE SEQUENCE [LARGE SCALE GENOMIC DNA]</scope>
    <source>
        <tissue evidence="2">Whole body</tissue>
    </source>
</reference>
<feature type="compositionally biased region" description="Basic and acidic residues" evidence="1">
    <location>
        <begin position="298"/>
        <end position="325"/>
    </location>
</feature>
<feature type="region of interest" description="Disordered" evidence="1">
    <location>
        <begin position="188"/>
        <end position="353"/>
    </location>
</feature>
<feature type="compositionally biased region" description="Polar residues" evidence="1">
    <location>
        <begin position="727"/>
        <end position="744"/>
    </location>
</feature>
<dbReference type="AlphaFoldDB" id="A0A2J7QQW4"/>
<feature type="compositionally biased region" description="Basic and acidic residues" evidence="1">
    <location>
        <begin position="570"/>
        <end position="580"/>
    </location>
</feature>
<sequence length="807" mass="90068">MYLQSENYRSRTHCIKVSSYPHLHSERWESYKIPRKIYDTSVSCAPRSLGSRSRSVSQSRIVPRSVQTIARGRYNGTETSDKHTDRALKLADSDPSLYYLKTQLPEDTQFETSRNISFKPQNKSMQDSELNSITEASNAELECSLKIPKTGPGAKMQMSPCATGFTAVSNLSEHNSFKRSRRAKIVKLSKSETKPMEVTDSDLVINTNSKLSSEHNQSGGTKGPLESKETEESHPPGSTRQVLEDITGKEKSTEHKQKYSGTTKEQPSSGSVHENILKKNTVPKDENNGIQNVNSAVLKEKNRAEEPKEEIGSENIKLDNKESTDKQPTTENKVKETSGNLRIKSDCPNVNERNKNVNIKDADQQYGGHIKFIPDRPFDTKRKSLGSFRPQYISQRYNDPSSTQITFNSHCKRRSPSELLKKDRTGRTVSNHNEKARTTRSRSRSFEDGTGIYRETKRYKMTDSADGTGVRYEDSSGSGNKSIISRDENKKSHSSQNYKAEKGKHDVETDSLKQNKTSFQGEDSSRNIQNICLLNTNTSNSVINSRLHDDCSGQMKPVRRMNSSIVTTTNDKEGKEKNSAEVEQTEQITTKESGKDEGHNKIFQKENLLECSAEDNSMDGYSSLEDMEDIPPDRVTKTQKSVCMEWQQHGSSKPPVTEPSACGEIIKTCAPENSLYSLSTSSSAGNVELRDRNCEAGADVSADSHDEMCIKKINNGLSKNGRKKSSNSHNAEVSGKNNVINVAKNQGKKISNRKKAKSGRHVNRSLPDTNKEDSIVKSKINSCFRNPIGSTAKGMEDVIKIAVKEVK</sequence>
<dbReference type="Proteomes" id="UP000235965">
    <property type="component" value="Unassembled WGS sequence"/>
</dbReference>
<comment type="caution">
    <text evidence="2">The sequence shown here is derived from an EMBL/GenBank/DDBJ whole genome shotgun (WGS) entry which is preliminary data.</text>
</comment>
<protein>
    <submittedName>
        <fullName evidence="2">Uncharacterized protein</fullName>
    </submittedName>
</protein>
<dbReference type="EMBL" id="NEVH01012082">
    <property type="protein sequence ID" value="PNF30957.1"/>
    <property type="molecule type" value="Genomic_DNA"/>
</dbReference>
<feature type="compositionally biased region" description="Basic and acidic residues" evidence="1">
    <location>
        <begin position="415"/>
        <end position="437"/>
    </location>
</feature>
<proteinExistence type="predicted"/>
<dbReference type="InParanoid" id="A0A2J7QQW4"/>
<feature type="compositionally biased region" description="Polar residues" evidence="1">
    <location>
        <begin position="204"/>
        <end position="219"/>
    </location>
</feature>
<name>A0A2J7QQW4_9NEOP</name>
<dbReference type="OrthoDB" id="1938039at2759"/>
<feature type="compositionally biased region" description="Basic and acidic residues" evidence="1">
    <location>
        <begin position="225"/>
        <end position="234"/>
    </location>
</feature>
<dbReference type="STRING" id="105785.A0A2J7QQW4"/>
<gene>
    <name evidence="2" type="ORF">B7P43_G02054</name>
</gene>
<feature type="region of interest" description="Disordered" evidence="1">
    <location>
        <begin position="716"/>
        <end position="773"/>
    </location>
</feature>
<evidence type="ECO:0000313" key="3">
    <source>
        <dbReference type="Proteomes" id="UP000235965"/>
    </source>
</evidence>